<evidence type="ECO:0000256" key="1">
    <source>
        <dbReference type="ARBA" id="ARBA00008791"/>
    </source>
</evidence>
<dbReference type="InterPro" id="IPR014729">
    <property type="entry name" value="Rossmann-like_a/b/a_fold"/>
</dbReference>
<dbReference type="InterPro" id="IPR006016">
    <property type="entry name" value="UspA"/>
</dbReference>
<dbReference type="KEGG" id="sdr:SCD_n02019"/>
<sequence>MGYKILLPIDGSEGSSNAARHLAHIASMLQGAEVHLLNVQPPGDDWMVRRMIKTEELATLEKEWGEAAIAPARSILNAAGISCQAHIVQGEVATTIARLAQELGCDQIMMGTRGRSALGDLFLGSVAIKVLHLSSMPVTLVK</sequence>
<dbReference type="AlphaFoldDB" id="S6AAG7"/>
<dbReference type="OrthoDB" id="5295044at2"/>
<organism evidence="3 4">
    <name type="scientific">Sulfuricella denitrificans (strain DSM 22764 / NBRC 105220 / skB26)</name>
    <dbReference type="NCBI Taxonomy" id="1163617"/>
    <lineage>
        <taxon>Bacteria</taxon>
        <taxon>Pseudomonadati</taxon>
        <taxon>Pseudomonadota</taxon>
        <taxon>Betaproteobacteria</taxon>
        <taxon>Nitrosomonadales</taxon>
        <taxon>Sulfuricellaceae</taxon>
        <taxon>Sulfuricella</taxon>
    </lineage>
</organism>
<dbReference type="CDD" id="cd00293">
    <property type="entry name" value="USP-like"/>
    <property type="match status" value="1"/>
</dbReference>
<evidence type="ECO:0000313" key="3">
    <source>
        <dbReference type="EMBL" id="BAN35830.1"/>
    </source>
</evidence>
<accession>S6AAG7</accession>
<dbReference type="RefSeq" id="WP_009205025.1">
    <property type="nucleotide sequence ID" value="NC_022357.1"/>
</dbReference>
<dbReference type="PANTHER" id="PTHR46268:SF6">
    <property type="entry name" value="UNIVERSAL STRESS PROTEIN UP12"/>
    <property type="match status" value="1"/>
</dbReference>
<evidence type="ECO:0000313" key="4">
    <source>
        <dbReference type="Proteomes" id="UP000015559"/>
    </source>
</evidence>
<dbReference type="EMBL" id="AP013066">
    <property type="protein sequence ID" value="BAN35830.1"/>
    <property type="molecule type" value="Genomic_DNA"/>
</dbReference>
<reference evidence="3 4" key="1">
    <citation type="journal article" date="2012" name="Appl. Environ. Microbiol.">
        <title>Draft genome sequence of a psychrotolerant sulfur-oxidizing bacterium, Sulfuricella denitrificans skB26, and proteomic insights into cold adaptation.</title>
        <authorList>
            <person name="Watanabe T."/>
            <person name="Kojima H."/>
            <person name="Fukui M."/>
        </authorList>
    </citation>
    <scope>NUCLEOTIDE SEQUENCE [LARGE SCALE GENOMIC DNA]</scope>
    <source>
        <strain evidence="4">skB26</strain>
    </source>
</reference>
<dbReference type="Proteomes" id="UP000015559">
    <property type="component" value="Chromosome"/>
</dbReference>
<dbReference type="HOGENOM" id="CLU_049301_14_1_4"/>
<dbReference type="Pfam" id="PF00582">
    <property type="entry name" value="Usp"/>
    <property type="match status" value="1"/>
</dbReference>
<dbReference type="eggNOG" id="COG0589">
    <property type="taxonomic scope" value="Bacteria"/>
</dbReference>
<keyword evidence="4" id="KW-1185">Reference proteome</keyword>
<dbReference type="SUPFAM" id="SSF52402">
    <property type="entry name" value="Adenine nucleotide alpha hydrolases-like"/>
    <property type="match status" value="1"/>
</dbReference>
<dbReference type="STRING" id="1163617.SCD_n02019"/>
<gene>
    <name evidence="3" type="ORF">SCD_n02019</name>
</gene>
<dbReference type="InterPro" id="IPR006015">
    <property type="entry name" value="Universal_stress_UspA"/>
</dbReference>
<dbReference type="PANTHER" id="PTHR46268">
    <property type="entry name" value="STRESS RESPONSE PROTEIN NHAX"/>
    <property type="match status" value="1"/>
</dbReference>
<proteinExistence type="inferred from homology"/>
<dbReference type="Gene3D" id="3.40.50.620">
    <property type="entry name" value="HUPs"/>
    <property type="match status" value="1"/>
</dbReference>
<name>S6AAG7_SULDS</name>
<dbReference type="PRINTS" id="PR01438">
    <property type="entry name" value="UNVRSLSTRESS"/>
</dbReference>
<comment type="similarity">
    <text evidence="1">Belongs to the universal stress protein A family.</text>
</comment>
<evidence type="ECO:0000259" key="2">
    <source>
        <dbReference type="Pfam" id="PF00582"/>
    </source>
</evidence>
<feature type="domain" description="UspA" evidence="2">
    <location>
        <begin position="4"/>
        <end position="142"/>
    </location>
</feature>
<protein>
    <submittedName>
        <fullName evidence="3">Universal stress protein UspA-like protein</fullName>
    </submittedName>
</protein>